<protein>
    <recommendedName>
        <fullName evidence="3">Transposase domain</fullName>
    </recommendedName>
</protein>
<name>A0A1C4EV53_9BACT</name>
<evidence type="ECO:0000313" key="2">
    <source>
        <dbReference type="Proteomes" id="UP000242818"/>
    </source>
</evidence>
<reference evidence="1 2" key="1">
    <citation type="submission" date="2016-08" db="EMBL/GenBank/DDBJ databases">
        <authorList>
            <person name="Seilhamer J.J."/>
        </authorList>
    </citation>
    <scope>NUCLEOTIDE SEQUENCE [LARGE SCALE GENOMIC DNA]</scope>
    <source>
        <strain evidence="1 2">A37T2</strain>
    </source>
</reference>
<evidence type="ECO:0000313" key="1">
    <source>
        <dbReference type="EMBL" id="SCC47413.1"/>
    </source>
</evidence>
<keyword evidence="2" id="KW-1185">Reference proteome</keyword>
<sequence>MHLFEPLRLKFSKPDWARNPEFGLLDTVLEQHPELIKVAAEDVLRGCVQSEFGRQDMPSVEQIVRAAIYKEIKGLDYRELEYAQSDSRICEQFVKLDNRHPFSFQVFQKYISKISEESLQQVLVSLNKIAIEEGLEDIQQLRQDSTIVETNIHYPTNNSLVWDCIKDSHRLLTQLSAEVKKMDWRDYTKDAKRTFFKINNTKSGDKRIDLFNKQLITFTKCINQVANAVKKSQVVV</sequence>
<proteinExistence type="predicted"/>
<dbReference type="STRING" id="1335309.GA0116948_11022"/>
<dbReference type="Proteomes" id="UP000242818">
    <property type="component" value="Unassembled WGS sequence"/>
</dbReference>
<accession>A0A1C4EV53</accession>
<dbReference type="AlphaFoldDB" id="A0A1C4EV53"/>
<dbReference type="EMBL" id="FMAR01000010">
    <property type="protein sequence ID" value="SCC47413.1"/>
    <property type="molecule type" value="Genomic_DNA"/>
</dbReference>
<organism evidence="1 2">
    <name type="scientific">Chitinophaga costaii</name>
    <dbReference type="NCBI Taxonomy" id="1335309"/>
    <lineage>
        <taxon>Bacteria</taxon>
        <taxon>Pseudomonadati</taxon>
        <taxon>Bacteroidota</taxon>
        <taxon>Chitinophagia</taxon>
        <taxon>Chitinophagales</taxon>
        <taxon>Chitinophagaceae</taxon>
        <taxon>Chitinophaga</taxon>
    </lineage>
</organism>
<evidence type="ECO:0008006" key="3">
    <source>
        <dbReference type="Google" id="ProtNLM"/>
    </source>
</evidence>
<gene>
    <name evidence="1" type="ORF">GA0116948_11022</name>
</gene>